<sequence length="268" mass="30181">MESIMNPQDGLKEAAAQGGLAALTNFIYLQQHRLVICREHGYAVGLDLKRHMKDHHPRYTRIVQQAVFARFQSLSRIEPHKAVLPRADDPPIEGLLPPQKAFKCSGAECGHISISRDVIMSHSRLDHNWKHTKDTPTHWAELFVQSFSQTPGKQRWFAVSVEEGRTTAVAAPVSADIMADMEEIKSKAVVFRAKEKRKMDVLAGLHPTDKTGWWKRTQWVAHLENSNLQHLAHAARLPGADEPALKVVADAVDELIEDCFRILARWAA</sequence>
<comment type="caution">
    <text evidence="3">The sequence shown here is derived from an EMBL/GenBank/DDBJ whole genome shotgun (WGS) entry which is preliminary data.</text>
</comment>
<feature type="domain" description="C2H2-type" evidence="2">
    <location>
        <begin position="102"/>
        <end position="136"/>
    </location>
</feature>
<dbReference type="InterPro" id="IPR022698">
    <property type="entry name" value="OrsD"/>
</dbReference>
<proteinExistence type="predicted"/>
<dbReference type="Proteomes" id="UP000706124">
    <property type="component" value="Unassembled WGS sequence"/>
</dbReference>
<protein>
    <recommendedName>
        <fullName evidence="2">C2H2-type domain-containing protein</fullName>
    </recommendedName>
</protein>
<accession>A0A9P7SB85</accession>
<dbReference type="EMBL" id="SRPO01001058">
    <property type="protein sequence ID" value="KAG5927090.1"/>
    <property type="molecule type" value="Genomic_DNA"/>
</dbReference>
<keyword evidence="1" id="KW-0863">Zinc-finger</keyword>
<evidence type="ECO:0000313" key="4">
    <source>
        <dbReference type="Proteomes" id="UP000706124"/>
    </source>
</evidence>
<dbReference type="InterPro" id="IPR013087">
    <property type="entry name" value="Znf_C2H2_type"/>
</dbReference>
<dbReference type="Pfam" id="PF12013">
    <property type="entry name" value="OrsD"/>
    <property type="match status" value="1"/>
</dbReference>
<dbReference type="GO" id="GO:0008270">
    <property type="term" value="F:zinc ion binding"/>
    <property type="evidence" value="ECO:0007669"/>
    <property type="project" value="UniProtKB-KW"/>
</dbReference>
<keyword evidence="1" id="KW-0862">Zinc</keyword>
<dbReference type="OrthoDB" id="4960130at2759"/>
<keyword evidence="1" id="KW-0479">Metal-binding</keyword>
<evidence type="ECO:0000256" key="1">
    <source>
        <dbReference type="PROSITE-ProRule" id="PRU00042"/>
    </source>
</evidence>
<keyword evidence="4" id="KW-1185">Reference proteome</keyword>
<dbReference type="AlphaFoldDB" id="A0A9P7SB85"/>
<dbReference type="PROSITE" id="PS50157">
    <property type="entry name" value="ZINC_FINGER_C2H2_2"/>
    <property type="match status" value="1"/>
</dbReference>
<name>A0A9P7SB85_9HYPO</name>
<organism evidence="3 4">
    <name type="scientific">Claviceps pazoutovae</name>
    <dbReference type="NCBI Taxonomy" id="1649127"/>
    <lineage>
        <taxon>Eukaryota</taxon>
        <taxon>Fungi</taxon>
        <taxon>Dikarya</taxon>
        <taxon>Ascomycota</taxon>
        <taxon>Pezizomycotina</taxon>
        <taxon>Sordariomycetes</taxon>
        <taxon>Hypocreomycetidae</taxon>
        <taxon>Hypocreales</taxon>
        <taxon>Clavicipitaceae</taxon>
        <taxon>Claviceps</taxon>
    </lineage>
</organism>
<gene>
    <name evidence="3" type="ORF">E4U60_000259</name>
</gene>
<evidence type="ECO:0000313" key="3">
    <source>
        <dbReference type="EMBL" id="KAG5927090.1"/>
    </source>
</evidence>
<reference evidence="3 4" key="1">
    <citation type="journal article" date="2020" name="bioRxiv">
        <title>Whole genome comparisons of ergot fungi reveals the divergence and evolution of species within the genus Claviceps are the result of varying mechanisms driving genome evolution and host range expansion.</title>
        <authorList>
            <person name="Wyka S.A."/>
            <person name="Mondo S.J."/>
            <person name="Liu M."/>
            <person name="Dettman J."/>
            <person name="Nalam V."/>
            <person name="Broders K.D."/>
        </authorList>
    </citation>
    <scope>NUCLEOTIDE SEQUENCE [LARGE SCALE GENOMIC DNA]</scope>
    <source>
        <strain evidence="3 4">CCC 1485</strain>
    </source>
</reference>
<evidence type="ECO:0000259" key="2">
    <source>
        <dbReference type="PROSITE" id="PS50157"/>
    </source>
</evidence>